<evidence type="ECO:0000256" key="5">
    <source>
        <dbReference type="ARBA" id="ARBA00022695"/>
    </source>
</evidence>
<feature type="region of interest" description="Disordered" evidence="10">
    <location>
        <begin position="147"/>
        <end position="183"/>
    </location>
</feature>
<keyword evidence="13" id="KW-1185">Reference proteome</keyword>
<feature type="region of interest" description="Disordered" evidence="10">
    <location>
        <begin position="68"/>
        <end position="89"/>
    </location>
</feature>
<dbReference type="EMBL" id="GL832962">
    <property type="protein sequence ID" value="EGD83185.1"/>
    <property type="molecule type" value="Genomic_DNA"/>
</dbReference>
<comment type="function">
    <text evidence="9">DNA-dependent RNA polymerase catalyzes the transcription of DNA into RNA using the four ribonucleoside triphosphates as substrates.</text>
</comment>
<dbReference type="KEGG" id="sre:PTSG_03816"/>
<feature type="region of interest" description="Disordered" evidence="10">
    <location>
        <begin position="196"/>
        <end position="224"/>
    </location>
</feature>
<accession>F2U5G9</accession>
<dbReference type="eggNOG" id="KOG1038">
    <property type="taxonomic scope" value="Eukaryota"/>
</dbReference>
<dbReference type="InterPro" id="IPR011990">
    <property type="entry name" value="TPR-like_helical_dom_sf"/>
</dbReference>
<dbReference type="Gene3D" id="1.10.287.280">
    <property type="match status" value="1"/>
</dbReference>
<dbReference type="InterPro" id="IPR024075">
    <property type="entry name" value="DNA-dir_RNA_pol_helix_hairp_sf"/>
</dbReference>
<dbReference type="GO" id="GO:0003899">
    <property type="term" value="F:DNA-directed RNA polymerase activity"/>
    <property type="evidence" value="ECO:0007669"/>
    <property type="project" value="UniProtKB-EC"/>
</dbReference>
<dbReference type="Pfam" id="PF00940">
    <property type="entry name" value="RNA_pol"/>
    <property type="match status" value="1"/>
</dbReference>
<dbReference type="FunCoup" id="F2U5G9">
    <property type="interactions" value="867"/>
</dbReference>
<comment type="catalytic activity">
    <reaction evidence="8 9">
        <text>RNA(n) + a ribonucleoside 5'-triphosphate = RNA(n+1) + diphosphate</text>
        <dbReference type="Rhea" id="RHEA:21248"/>
        <dbReference type="Rhea" id="RHEA-COMP:14527"/>
        <dbReference type="Rhea" id="RHEA-COMP:17342"/>
        <dbReference type="ChEBI" id="CHEBI:33019"/>
        <dbReference type="ChEBI" id="CHEBI:61557"/>
        <dbReference type="ChEBI" id="CHEBI:140395"/>
        <dbReference type="EC" id="2.7.7.6"/>
    </reaction>
</comment>
<dbReference type="GO" id="GO:0006390">
    <property type="term" value="P:mitochondrial transcription"/>
    <property type="evidence" value="ECO:0007669"/>
    <property type="project" value="TreeGrafter"/>
</dbReference>
<evidence type="ECO:0000313" key="12">
    <source>
        <dbReference type="EMBL" id="EGD83185.1"/>
    </source>
</evidence>
<dbReference type="InterPro" id="IPR046950">
    <property type="entry name" value="DNA-dir_Rpol_C_phage-type"/>
</dbReference>
<dbReference type="GeneID" id="16076129"/>
<feature type="compositionally biased region" description="Low complexity" evidence="10">
    <location>
        <begin position="199"/>
        <end position="221"/>
    </location>
</feature>
<dbReference type="STRING" id="946362.F2U5G9"/>
<evidence type="ECO:0000256" key="3">
    <source>
        <dbReference type="ARBA" id="ARBA00022478"/>
    </source>
</evidence>
<evidence type="ECO:0000256" key="9">
    <source>
        <dbReference type="RuleBase" id="RU003805"/>
    </source>
</evidence>
<organism evidence="13">
    <name type="scientific">Salpingoeca rosetta (strain ATCC 50818 / BSB-021)</name>
    <dbReference type="NCBI Taxonomy" id="946362"/>
    <lineage>
        <taxon>Eukaryota</taxon>
        <taxon>Choanoflagellata</taxon>
        <taxon>Craspedida</taxon>
        <taxon>Salpingoecidae</taxon>
        <taxon>Salpingoeca</taxon>
    </lineage>
</organism>
<dbReference type="Proteomes" id="UP000007799">
    <property type="component" value="Unassembled WGS sequence"/>
</dbReference>
<keyword evidence="6" id="KW-0809">Transit peptide</keyword>
<gene>
    <name evidence="12" type="ORF">PTSG_03816</name>
</gene>
<dbReference type="PANTHER" id="PTHR10102">
    <property type="entry name" value="DNA-DIRECTED RNA POLYMERASE, MITOCHONDRIAL"/>
    <property type="match status" value="1"/>
</dbReference>
<name>F2U5G9_SALR5</name>
<protein>
    <recommendedName>
        <fullName evidence="2 9">DNA-directed RNA polymerase</fullName>
        <ecNumber evidence="2 9">2.7.7.6</ecNumber>
    </recommendedName>
</protein>
<feature type="compositionally biased region" description="Low complexity" evidence="10">
    <location>
        <begin position="68"/>
        <end position="80"/>
    </location>
</feature>
<dbReference type="InterPro" id="IPR029262">
    <property type="entry name" value="RPOL_N"/>
</dbReference>
<dbReference type="SMART" id="SM01311">
    <property type="entry name" value="RPOL_N"/>
    <property type="match status" value="1"/>
</dbReference>
<dbReference type="GO" id="GO:0001018">
    <property type="term" value="F:mitochondrial promoter sequence-specific DNA binding"/>
    <property type="evidence" value="ECO:0007669"/>
    <property type="project" value="TreeGrafter"/>
</dbReference>
<evidence type="ECO:0000256" key="6">
    <source>
        <dbReference type="ARBA" id="ARBA00022946"/>
    </source>
</evidence>
<feature type="domain" description="DNA-directed RNA polymerase N-terminal" evidence="11">
    <location>
        <begin position="422"/>
        <end position="753"/>
    </location>
</feature>
<evidence type="ECO:0000256" key="8">
    <source>
        <dbReference type="ARBA" id="ARBA00048552"/>
    </source>
</evidence>
<dbReference type="PROSITE" id="PS00489">
    <property type="entry name" value="RNA_POL_PHAGE_2"/>
    <property type="match status" value="1"/>
</dbReference>
<dbReference type="InterPro" id="IPR002092">
    <property type="entry name" value="DNA-dir_Rpol_phage-type"/>
</dbReference>
<keyword evidence="7 9" id="KW-0804">Transcription</keyword>
<evidence type="ECO:0000256" key="10">
    <source>
        <dbReference type="SAM" id="MobiDB-lite"/>
    </source>
</evidence>
<dbReference type="InterPro" id="IPR037159">
    <property type="entry name" value="RNA_POL_N_sf"/>
</dbReference>
<reference evidence="12" key="1">
    <citation type="submission" date="2009-08" db="EMBL/GenBank/DDBJ databases">
        <title>Annotation of Salpingoeca rosetta.</title>
        <authorList>
            <consortium name="The Broad Institute Genome Sequencing Platform"/>
            <person name="Russ C."/>
            <person name="Cuomo C."/>
            <person name="Burger G."/>
            <person name="Gray M.W."/>
            <person name="Holland P.W.H."/>
            <person name="King N."/>
            <person name="Lang F.B.F."/>
            <person name="Roger A.J."/>
            <person name="Ruiz-Trillo I."/>
            <person name="Young S.K."/>
            <person name="Zeng Q."/>
            <person name="Gargeya S."/>
            <person name="Alvarado L."/>
            <person name="Berlin A."/>
            <person name="Chapman S.B."/>
            <person name="Chen Z."/>
            <person name="Freedman E."/>
            <person name="Gellesch M."/>
            <person name="Goldberg J."/>
            <person name="Griggs A."/>
            <person name="Gujja S."/>
            <person name="Heilman E."/>
            <person name="Heiman D."/>
            <person name="Howarth C."/>
            <person name="Mehta T."/>
            <person name="Neiman D."/>
            <person name="Pearson M."/>
            <person name="Roberts A."/>
            <person name="Saif S."/>
            <person name="Shea T."/>
            <person name="Shenoy N."/>
            <person name="Sisk P."/>
            <person name="Stolte C."/>
            <person name="Sykes S."/>
            <person name="White J."/>
            <person name="Yandava C."/>
            <person name="Haas B."/>
            <person name="Nusbaum C."/>
            <person name="Birren B."/>
        </authorList>
    </citation>
    <scope>NUCLEOTIDE SEQUENCE [LARGE SCALE GENOMIC DNA]</scope>
    <source>
        <strain evidence="12">ATCC 50818</strain>
    </source>
</reference>
<keyword evidence="5 9" id="KW-0548">Nucleotidyltransferase</keyword>
<dbReference type="InParanoid" id="F2U5G9"/>
<dbReference type="EC" id="2.7.7.6" evidence="2 9"/>
<dbReference type="OrthoDB" id="276422at2759"/>
<evidence type="ECO:0000313" key="13">
    <source>
        <dbReference type="Proteomes" id="UP000007799"/>
    </source>
</evidence>
<proteinExistence type="inferred from homology"/>
<dbReference type="Pfam" id="PF14700">
    <property type="entry name" value="RPOL_N"/>
    <property type="match status" value="1"/>
</dbReference>
<dbReference type="InterPro" id="IPR043502">
    <property type="entry name" value="DNA/RNA_pol_sf"/>
</dbReference>
<dbReference type="Gene3D" id="1.10.287.260">
    <property type="match status" value="1"/>
</dbReference>
<sequence length="1301" mass="144926">MRGGGATGAAAAAAARWSLLRCGGTGSNSVRVSAVQRGGLVARSSQIRRGSARAQQQIFAGCRRWSSNSTLSSSINTTANQSSSGSGGVRASCWCSLMPKGGSTMRHGRQQVTLPHTSLRYLSHTQSSSAAAATAGAAPWLHWHRHAHASAPQPQQPQAQHQHRRRYSSNGETPSVADTLPLSDTPMVADAHANTTAPSTVAGAADQAATRTASADDSCTAPSSTLPVYSKVTQQLLGMLRRVSEQEENAPQGKKATKPGLIEQLVEEKRCVSQVQEYLAMFEVHVQNGNINLAEEILYNEDLRLPITTDKFNILLKHCAKHTYDLRCESIFNHMLHMNVPPDATTYALLILAIRRHDKPDAIRHILQLAADMGFSHHDMLRAPLFATDINLLDLFKKQLQRVGLADASRPRPHVVDVELYEQQWNQEASLGVSLDAIPTRSTREAFDEFMAKPNVDSETNMSAYHIWIDDIAAAIDHQREIMVSSPKQVDAELAWKILYNSFVDSRAIATAALSVFEHQTAANPYGCKMNSMVMSIGRAVYRTFAVALAREAGPSDLERTVYARYHQIMSDREQMKKHSPSKLWRQLMKEYSIESGVSVPNEDSGLAFWTPRMLGAVGGEMIDLVLRKATLSAITGRAEDKELPAFYHTYEFEGTKRFGFIRTHDTVQDYSYNFVATNAQLGKNVFRRSIDAVNLPMLVLPKPWTGVRTGASLVSPVTIMRTFDSHFHHYALLAETTHLLDDMFDALTYLSSMAWRVNTKVFDVVRAAFEAEVGVEELAIAPHIIQPPPVPARTADMSAEDKAKYQRQVMEHRKQSSEAYSQRTTLHLKLMVAQALRDQDFYLPHNLDFRGRAYTIAPYLTHIGDDLSRGLLVFAEKKPLGKNGLRWLKIHLANVYGNDKCSLDDREKFAEDNMHHVEETVRNPLRFLEDGEPMWWLQGDNPWQVLAVCNELHDAMCAPNPEEFESGFPVHQDGTCNGLQHYAALGRDVEGARHVNLVRVPEDDRPQDVYSAVARTIDTHLQRHAQGDFSSTSKLPVSHEVAQELASLLVAQGPMKRKIVKQTVMTNVYGVTFVGGREQIGRQLKAAKVVPPEKVYATASYLTALVFLSLGEIFEKAQLIQQWLSQQAKKIAASGEPVAWVTPIGMPVVQPYHNAIKSTFSTNLQTIWLVETGNPSQLPAVGKQGSAFPPNFVHSLDSTHMMMTANACRKDGVAFASVHDSYWTHAATVDQMSRHTREQFVNIHSRPLLKDLHSFFRLQYEGRKYVRPRGNDETTVEIDPCPEQGEFDINEVLNSKYFFS</sequence>
<dbReference type="Gene3D" id="1.10.1320.10">
    <property type="entry name" value="DNA-directed RNA polymerase, N-terminal domain"/>
    <property type="match status" value="1"/>
</dbReference>
<dbReference type="FunFam" id="1.10.287.280:FF:000001">
    <property type="entry name" value="DNA-directed RNA polymerase"/>
    <property type="match status" value="1"/>
</dbReference>
<keyword evidence="4 9" id="KW-0808">Transferase</keyword>
<evidence type="ECO:0000256" key="7">
    <source>
        <dbReference type="ARBA" id="ARBA00023163"/>
    </source>
</evidence>
<dbReference type="PANTHER" id="PTHR10102:SF0">
    <property type="entry name" value="DNA-DIRECTED RNA POLYMERASE, MITOCHONDRIAL"/>
    <property type="match status" value="1"/>
</dbReference>
<dbReference type="SUPFAM" id="SSF56672">
    <property type="entry name" value="DNA/RNA polymerases"/>
    <property type="match status" value="1"/>
</dbReference>
<keyword evidence="3 9" id="KW-0240">DNA-directed RNA polymerase</keyword>
<evidence type="ECO:0000256" key="2">
    <source>
        <dbReference type="ARBA" id="ARBA00012418"/>
    </source>
</evidence>
<feature type="compositionally biased region" description="Low complexity" evidence="10">
    <location>
        <begin position="149"/>
        <end position="160"/>
    </location>
</feature>
<dbReference type="Gene3D" id="1.25.40.10">
    <property type="entry name" value="Tetratricopeptide repeat domain"/>
    <property type="match status" value="1"/>
</dbReference>
<evidence type="ECO:0000256" key="4">
    <source>
        <dbReference type="ARBA" id="ARBA00022679"/>
    </source>
</evidence>
<dbReference type="RefSeq" id="XP_004995549.1">
    <property type="nucleotide sequence ID" value="XM_004995492.1"/>
</dbReference>
<comment type="similarity">
    <text evidence="1 9">Belongs to the phage and mitochondrial RNA polymerase family.</text>
</comment>
<dbReference type="PROSITE" id="PS00900">
    <property type="entry name" value="RNA_POL_PHAGE_1"/>
    <property type="match status" value="1"/>
</dbReference>
<dbReference type="GO" id="GO:0034245">
    <property type="term" value="C:mitochondrial DNA-directed RNA polymerase complex"/>
    <property type="evidence" value="ECO:0007669"/>
    <property type="project" value="TreeGrafter"/>
</dbReference>
<evidence type="ECO:0000259" key="11">
    <source>
        <dbReference type="SMART" id="SM01311"/>
    </source>
</evidence>
<evidence type="ECO:0000256" key="1">
    <source>
        <dbReference type="ARBA" id="ARBA00009493"/>
    </source>
</evidence>
<dbReference type="Gene3D" id="1.10.150.20">
    <property type="entry name" value="5' to 3' exonuclease, C-terminal subdomain"/>
    <property type="match status" value="1"/>
</dbReference>